<keyword evidence="3" id="KW-1185">Reference proteome</keyword>
<dbReference type="Proteomes" id="UP001476798">
    <property type="component" value="Unassembled WGS sequence"/>
</dbReference>
<reference evidence="2 3" key="1">
    <citation type="submission" date="2021-06" db="EMBL/GenBank/DDBJ databases">
        <authorList>
            <person name="Palmer J.M."/>
        </authorList>
    </citation>
    <scope>NUCLEOTIDE SEQUENCE [LARGE SCALE GENOMIC DNA]</scope>
    <source>
        <strain evidence="2 3">GA_2019</strain>
        <tissue evidence="2">Muscle</tissue>
    </source>
</reference>
<dbReference type="PANTHER" id="PTHR21224:SF1">
    <property type="entry name" value="INTEGRATOR COMPLEX SUBUNIT 1"/>
    <property type="match status" value="1"/>
</dbReference>
<name>A0ABV0NGG6_9TELE</name>
<gene>
    <name evidence="2" type="ORF">GOODEAATRI_000819</name>
</gene>
<feature type="region of interest" description="Disordered" evidence="1">
    <location>
        <begin position="14"/>
        <end position="69"/>
    </location>
</feature>
<evidence type="ECO:0000313" key="3">
    <source>
        <dbReference type="Proteomes" id="UP001476798"/>
    </source>
</evidence>
<proteinExistence type="predicted"/>
<dbReference type="InterPro" id="IPR038902">
    <property type="entry name" value="INTS1"/>
</dbReference>
<feature type="compositionally biased region" description="Low complexity" evidence="1">
    <location>
        <begin position="50"/>
        <end position="63"/>
    </location>
</feature>
<protein>
    <submittedName>
        <fullName evidence="2">Uncharacterized protein</fullName>
    </submittedName>
</protein>
<dbReference type="PANTHER" id="PTHR21224">
    <property type="entry name" value="INTEGRATOR COMPLEX SUBUNIT 1"/>
    <property type="match status" value="1"/>
</dbReference>
<evidence type="ECO:0000313" key="2">
    <source>
        <dbReference type="EMBL" id="MEQ2170499.1"/>
    </source>
</evidence>
<evidence type="ECO:0000256" key="1">
    <source>
        <dbReference type="SAM" id="MobiDB-lite"/>
    </source>
</evidence>
<sequence>MCYHSFSGHPPPGDFIALGSKSQTGEPKAPPVLLKPASTGLPADRKRETSSTLPSSSGLSTLTKRPKLATTPPVMSPAVLLDEIEAAESEGNDDRVEGLLCGAVRQLKMNRAKPDITLYLSLMFLAKIKPNVFATQGIIEVYIEDSLGERIWVDSSHCKTFVDNIQTAFATKMPPKSMLLQAESGRTPGDLSAGGVCCKYALI</sequence>
<dbReference type="EMBL" id="JAHRIO010040004">
    <property type="protein sequence ID" value="MEQ2170499.1"/>
    <property type="molecule type" value="Genomic_DNA"/>
</dbReference>
<accession>A0ABV0NGG6</accession>
<organism evidence="2 3">
    <name type="scientific">Goodea atripinnis</name>
    <dbReference type="NCBI Taxonomy" id="208336"/>
    <lineage>
        <taxon>Eukaryota</taxon>
        <taxon>Metazoa</taxon>
        <taxon>Chordata</taxon>
        <taxon>Craniata</taxon>
        <taxon>Vertebrata</taxon>
        <taxon>Euteleostomi</taxon>
        <taxon>Actinopterygii</taxon>
        <taxon>Neopterygii</taxon>
        <taxon>Teleostei</taxon>
        <taxon>Neoteleostei</taxon>
        <taxon>Acanthomorphata</taxon>
        <taxon>Ovalentaria</taxon>
        <taxon>Atherinomorphae</taxon>
        <taxon>Cyprinodontiformes</taxon>
        <taxon>Goodeidae</taxon>
        <taxon>Goodea</taxon>
    </lineage>
</organism>
<comment type="caution">
    <text evidence="2">The sequence shown here is derived from an EMBL/GenBank/DDBJ whole genome shotgun (WGS) entry which is preliminary data.</text>
</comment>